<feature type="signal peptide" evidence="12">
    <location>
        <begin position="1"/>
        <end position="30"/>
    </location>
</feature>
<comment type="catalytic activity">
    <reaction evidence="9 10">
        <text>L-threonyl-[protein] + FAD = FMN-L-threonyl-[protein] + AMP + H(+)</text>
        <dbReference type="Rhea" id="RHEA:36847"/>
        <dbReference type="Rhea" id="RHEA-COMP:11060"/>
        <dbReference type="Rhea" id="RHEA-COMP:11061"/>
        <dbReference type="ChEBI" id="CHEBI:15378"/>
        <dbReference type="ChEBI" id="CHEBI:30013"/>
        <dbReference type="ChEBI" id="CHEBI:57692"/>
        <dbReference type="ChEBI" id="CHEBI:74257"/>
        <dbReference type="ChEBI" id="CHEBI:456215"/>
        <dbReference type="EC" id="2.7.1.180"/>
    </reaction>
</comment>
<evidence type="ECO:0000313" key="13">
    <source>
        <dbReference type="EMBL" id="MBP3942843.1"/>
    </source>
</evidence>
<evidence type="ECO:0000256" key="12">
    <source>
        <dbReference type="SAM" id="SignalP"/>
    </source>
</evidence>
<comment type="cofactor">
    <cofactor evidence="11">
        <name>Mg(2+)</name>
        <dbReference type="ChEBI" id="CHEBI:18420"/>
    </cofactor>
    <cofactor evidence="11">
        <name>Mn(2+)</name>
        <dbReference type="ChEBI" id="CHEBI:29035"/>
    </cofactor>
    <text evidence="11">Magnesium. Can also use manganese.</text>
</comment>
<gene>
    <name evidence="13" type="ORF">J5U18_04575</name>
</gene>
<dbReference type="RefSeq" id="WP_353546329.1">
    <property type="nucleotide sequence ID" value="NZ_JAGKSB010000004.1"/>
</dbReference>
<evidence type="ECO:0000256" key="5">
    <source>
        <dbReference type="ARBA" id="ARBA00022723"/>
    </source>
</evidence>
<name>A0A8T4H8Y2_9SPHI</name>
<organism evidence="13 14">
    <name type="scientific">Rhinopithecimicrobium faecis</name>
    <dbReference type="NCBI Taxonomy" id="2820698"/>
    <lineage>
        <taxon>Bacteria</taxon>
        <taxon>Pseudomonadati</taxon>
        <taxon>Bacteroidota</taxon>
        <taxon>Sphingobacteriia</taxon>
        <taxon>Sphingobacteriales</taxon>
        <taxon>Sphingobacteriaceae</taxon>
        <taxon>Rhinopithecimicrobium</taxon>
    </lineage>
</organism>
<protein>
    <recommendedName>
        <fullName evidence="2 10">FAD:protein FMN transferase</fullName>
        <ecNumber evidence="1 10">2.7.1.180</ecNumber>
    </recommendedName>
    <alternativeName>
        <fullName evidence="8 10">Flavin transferase</fullName>
    </alternativeName>
</protein>
<evidence type="ECO:0000256" key="11">
    <source>
        <dbReference type="PIRSR" id="PIRSR006268-2"/>
    </source>
</evidence>
<comment type="caution">
    <text evidence="13">The sequence shown here is derived from an EMBL/GenBank/DDBJ whole genome shotgun (WGS) entry which is preliminary data.</text>
</comment>
<keyword evidence="5 10" id="KW-0479">Metal-binding</keyword>
<reference evidence="13" key="1">
    <citation type="submission" date="2021-03" db="EMBL/GenBank/DDBJ databases">
        <authorList>
            <person name="Lu T."/>
            <person name="Wang Q."/>
            <person name="Han X."/>
        </authorList>
    </citation>
    <scope>NUCLEOTIDE SEQUENCE</scope>
    <source>
        <strain evidence="13">WQ 2009</strain>
    </source>
</reference>
<dbReference type="SUPFAM" id="SSF143631">
    <property type="entry name" value="ApbE-like"/>
    <property type="match status" value="1"/>
</dbReference>
<evidence type="ECO:0000256" key="9">
    <source>
        <dbReference type="ARBA" id="ARBA00048540"/>
    </source>
</evidence>
<dbReference type="GO" id="GO:0016740">
    <property type="term" value="F:transferase activity"/>
    <property type="evidence" value="ECO:0007669"/>
    <property type="project" value="UniProtKB-UniRule"/>
</dbReference>
<dbReference type="EMBL" id="JAGKSB010000004">
    <property type="protein sequence ID" value="MBP3942843.1"/>
    <property type="molecule type" value="Genomic_DNA"/>
</dbReference>
<feature type="binding site" evidence="11">
    <location>
        <position position="302"/>
    </location>
    <ligand>
        <name>Mg(2+)</name>
        <dbReference type="ChEBI" id="CHEBI:18420"/>
    </ligand>
</feature>
<dbReference type="PIRSF" id="PIRSF006268">
    <property type="entry name" value="ApbE"/>
    <property type="match status" value="1"/>
</dbReference>
<dbReference type="GO" id="GO:0046872">
    <property type="term" value="F:metal ion binding"/>
    <property type="evidence" value="ECO:0007669"/>
    <property type="project" value="UniProtKB-UniRule"/>
</dbReference>
<dbReference type="Proteomes" id="UP000679691">
    <property type="component" value="Unassembled WGS sequence"/>
</dbReference>
<accession>A0A8T4H8Y2</accession>
<dbReference type="PANTHER" id="PTHR30040">
    <property type="entry name" value="THIAMINE BIOSYNTHESIS LIPOPROTEIN APBE"/>
    <property type="match status" value="1"/>
</dbReference>
<feature type="binding site" evidence="11">
    <location>
        <position position="186"/>
    </location>
    <ligand>
        <name>Mg(2+)</name>
        <dbReference type="ChEBI" id="CHEBI:18420"/>
    </ligand>
</feature>
<dbReference type="PANTHER" id="PTHR30040:SF2">
    <property type="entry name" value="FAD:PROTEIN FMN TRANSFERASE"/>
    <property type="match status" value="1"/>
</dbReference>
<proteinExistence type="inferred from homology"/>
<keyword evidence="12" id="KW-0732">Signal</keyword>
<dbReference type="EC" id="2.7.1.180" evidence="1 10"/>
<evidence type="ECO:0000256" key="7">
    <source>
        <dbReference type="ARBA" id="ARBA00022842"/>
    </source>
</evidence>
<keyword evidence="3 10" id="KW-0285">Flavoprotein</keyword>
<keyword evidence="4 10" id="KW-0808">Transferase</keyword>
<evidence type="ECO:0000256" key="3">
    <source>
        <dbReference type="ARBA" id="ARBA00022630"/>
    </source>
</evidence>
<dbReference type="Gene3D" id="3.10.520.10">
    <property type="entry name" value="ApbE-like domains"/>
    <property type="match status" value="1"/>
</dbReference>
<evidence type="ECO:0000256" key="4">
    <source>
        <dbReference type="ARBA" id="ARBA00022679"/>
    </source>
</evidence>
<dbReference type="InterPro" id="IPR003374">
    <property type="entry name" value="ApbE-like_sf"/>
</dbReference>
<evidence type="ECO:0000256" key="6">
    <source>
        <dbReference type="ARBA" id="ARBA00022827"/>
    </source>
</evidence>
<feature type="chain" id="PRO_5039901765" description="FAD:protein FMN transferase" evidence="12">
    <location>
        <begin position="31"/>
        <end position="337"/>
    </location>
</feature>
<evidence type="ECO:0000256" key="8">
    <source>
        <dbReference type="ARBA" id="ARBA00031306"/>
    </source>
</evidence>
<sequence>MPYSYTQYFKKASCYSLAFLLFIIPAVLSAQSTLAATVTLRKQVTLMGSVFEITIREQDSLQAAQRIEEAIAEIERIENLISEWRPQTQISEVNRQAGIQPVKVDKEVFELTKRAIQYSEMTDGAFDISIVAMDKIWVFDGSMDTMPAEEDIRNSVRLVNYKDIVLDEGMQTIFLKNKGMKIGFGSIGKGYAADKARAYLQAKKVPAGIVNASGDIATWGLQGNGKPWLIGINNPFKAHRILKTLKMVDAAVTTSGSYEKYAAINGQHYAHIINPKTGMPASGLTSVTVYGPKAEFANALSTSIMVLGPVKGIALLKKYKNYSALIMSDKGRVIKSK</sequence>
<keyword evidence="14" id="KW-1185">Reference proteome</keyword>
<comment type="similarity">
    <text evidence="10">Belongs to the ApbE family.</text>
</comment>
<keyword evidence="7 10" id="KW-0460">Magnesium</keyword>
<dbReference type="InterPro" id="IPR024932">
    <property type="entry name" value="ApbE"/>
</dbReference>
<evidence type="ECO:0000256" key="10">
    <source>
        <dbReference type="PIRNR" id="PIRNR006268"/>
    </source>
</evidence>
<evidence type="ECO:0000256" key="2">
    <source>
        <dbReference type="ARBA" id="ARBA00016337"/>
    </source>
</evidence>
<dbReference type="Pfam" id="PF02424">
    <property type="entry name" value="ApbE"/>
    <property type="match status" value="1"/>
</dbReference>
<evidence type="ECO:0000256" key="1">
    <source>
        <dbReference type="ARBA" id="ARBA00011955"/>
    </source>
</evidence>
<evidence type="ECO:0000313" key="14">
    <source>
        <dbReference type="Proteomes" id="UP000679691"/>
    </source>
</evidence>
<keyword evidence="6 10" id="KW-0274">FAD</keyword>
<dbReference type="AlphaFoldDB" id="A0A8T4H8Y2"/>